<name>A0ABD2B9C8_VESMC</name>
<feature type="compositionally biased region" description="Low complexity" evidence="1">
    <location>
        <begin position="97"/>
        <end position="130"/>
    </location>
</feature>
<accession>A0ABD2B9C8</accession>
<dbReference type="Proteomes" id="UP001607303">
    <property type="component" value="Unassembled WGS sequence"/>
</dbReference>
<proteinExistence type="predicted"/>
<keyword evidence="3" id="KW-1185">Reference proteome</keyword>
<dbReference type="EMBL" id="JAYRBN010000097">
    <property type="protein sequence ID" value="KAL2729331.1"/>
    <property type="molecule type" value="Genomic_DNA"/>
</dbReference>
<evidence type="ECO:0000256" key="1">
    <source>
        <dbReference type="SAM" id="MobiDB-lite"/>
    </source>
</evidence>
<sequence length="171" mass="16896">MVSSYLDAIASESRSNSLGSNANSTAPSFSVLASDVVPLIPRRAAITEGGVSPPSISLSIFFFLNSIVSGVSNPAGIDVIPLGVISPSAPGVTNPLASPSPSFPSASPSPPSSASSSSSSSPDDSDSGSPHMPLSTSSSRASPPGVRDTPKTSPYKGLPVSSTGGFPQPPA</sequence>
<protein>
    <submittedName>
        <fullName evidence="2">Uncharacterized protein</fullName>
    </submittedName>
</protein>
<feature type="region of interest" description="Disordered" evidence="1">
    <location>
        <begin position="88"/>
        <end position="171"/>
    </location>
</feature>
<evidence type="ECO:0000313" key="2">
    <source>
        <dbReference type="EMBL" id="KAL2729331.1"/>
    </source>
</evidence>
<evidence type="ECO:0000313" key="3">
    <source>
        <dbReference type="Proteomes" id="UP001607303"/>
    </source>
</evidence>
<gene>
    <name evidence="2" type="ORF">V1477_016511</name>
</gene>
<organism evidence="2 3">
    <name type="scientific">Vespula maculifrons</name>
    <name type="common">Eastern yellow jacket</name>
    <name type="synonym">Wasp</name>
    <dbReference type="NCBI Taxonomy" id="7453"/>
    <lineage>
        <taxon>Eukaryota</taxon>
        <taxon>Metazoa</taxon>
        <taxon>Ecdysozoa</taxon>
        <taxon>Arthropoda</taxon>
        <taxon>Hexapoda</taxon>
        <taxon>Insecta</taxon>
        <taxon>Pterygota</taxon>
        <taxon>Neoptera</taxon>
        <taxon>Endopterygota</taxon>
        <taxon>Hymenoptera</taxon>
        <taxon>Apocrita</taxon>
        <taxon>Aculeata</taxon>
        <taxon>Vespoidea</taxon>
        <taxon>Vespidae</taxon>
        <taxon>Vespinae</taxon>
        <taxon>Vespula</taxon>
    </lineage>
</organism>
<reference evidence="2 3" key="1">
    <citation type="journal article" date="2024" name="Ann. Entomol. Soc. Am.">
        <title>Genomic analyses of the southern and eastern yellowjacket wasps (Hymenoptera: Vespidae) reveal evolutionary signatures of social life.</title>
        <authorList>
            <person name="Catto M.A."/>
            <person name="Caine P.B."/>
            <person name="Orr S.E."/>
            <person name="Hunt B.G."/>
            <person name="Goodisman M.A.D."/>
        </authorList>
    </citation>
    <scope>NUCLEOTIDE SEQUENCE [LARGE SCALE GENOMIC DNA]</scope>
    <source>
        <strain evidence="2">232</strain>
        <tissue evidence="2">Head and thorax</tissue>
    </source>
</reference>
<comment type="caution">
    <text evidence="2">The sequence shown here is derived from an EMBL/GenBank/DDBJ whole genome shotgun (WGS) entry which is preliminary data.</text>
</comment>
<dbReference type="AlphaFoldDB" id="A0ABD2B9C8"/>